<comment type="caution">
    <text evidence="2">The sequence shown here is derived from an EMBL/GenBank/DDBJ whole genome shotgun (WGS) entry which is preliminary data.</text>
</comment>
<dbReference type="Pfam" id="PF10648">
    <property type="entry name" value="Gmad2"/>
    <property type="match status" value="1"/>
</dbReference>
<evidence type="ECO:0000259" key="1">
    <source>
        <dbReference type="Pfam" id="PF10648"/>
    </source>
</evidence>
<proteinExistence type="predicted"/>
<protein>
    <recommendedName>
        <fullName evidence="1">Bacterial spore germination immunoglobulin-like domain-containing protein</fullName>
    </recommendedName>
</protein>
<accession>A0A1F6NIS1</accession>
<evidence type="ECO:0000313" key="2">
    <source>
        <dbReference type="EMBL" id="OGH83791.1"/>
    </source>
</evidence>
<dbReference type="AlphaFoldDB" id="A0A1F6NIS1"/>
<feature type="domain" description="Bacterial spore germination immunoglobulin-like" evidence="1">
    <location>
        <begin position="50"/>
        <end position="130"/>
    </location>
</feature>
<gene>
    <name evidence="2" type="ORF">A2261_04045</name>
</gene>
<dbReference type="EMBL" id="MFQR01000062">
    <property type="protein sequence ID" value="OGH83791.1"/>
    <property type="molecule type" value="Genomic_DNA"/>
</dbReference>
<name>A0A1F6NIS1_9BACT</name>
<organism evidence="2 3">
    <name type="scientific">Candidatus Magasanikbacteria bacterium RIFOXYA2_FULL_44_8</name>
    <dbReference type="NCBI Taxonomy" id="1798696"/>
    <lineage>
        <taxon>Bacteria</taxon>
        <taxon>Candidatus Magasanikiibacteriota</taxon>
    </lineage>
</organism>
<dbReference type="InterPro" id="IPR018911">
    <property type="entry name" value="Gmad2_Ig-like_dom"/>
</dbReference>
<sequence length="146" mass="16376">MNKKIWLIIFVILIAAGVVVFGSVQKLSEPSTVVTTLPNSENFRNLNIVPGQKITSPLKITGEAKGVWFFEAIFSVFLVNWDGLIIAQGIAQAKSDWMTTDFVPFEVELKFTKPDYKNNGTIIFKKDNPSGLPQYEAAYEMPILFE</sequence>
<evidence type="ECO:0000313" key="3">
    <source>
        <dbReference type="Proteomes" id="UP000177803"/>
    </source>
</evidence>
<reference evidence="2 3" key="1">
    <citation type="journal article" date="2016" name="Nat. Commun.">
        <title>Thousands of microbial genomes shed light on interconnected biogeochemical processes in an aquifer system.</title>
        <authorList>
            <person name="Anantharaman K."/>
            <person name="Brown C.T."/>
            <person name="Hug L.A."/>
            <person name="Sharon I."/>
            <person name="Castelle C.J."/>
            <person name="Probst A.J."/>
            <person name="Thomas B.C."/>
            <person name="Singh A."/>
            <person name="Wilkins M.J."/>
            <person name="Karaoz U."/>
            <person name="Brodie E.L."/>
            <person name="Williams K.H."/>
            <person name="Hubbard S.S."/>
            <person name="Banfield J.F."/>
        </authorList>
    </citation>
    <scope>NUCLEOTIDE SEQUENCE [LARGE SCALE GENOMIC DNA]</scope>
</reference>
<dbReference type="Proteomes" id="UP000177803">
    <property type="component" value="Unassembled WGS sequence"/>
</dbReference>